<evidence type="ECO:0000256" key="3">
    <source>
        <dbReference type="ARBA" id="ARBA00023163"/>
    </source>
</evidence>
<evidence type="ECO:0000256" key="1">
    <source>
        <dbReference type="ARBA" id="ARBA00023015"/>
    </source>
</evidence>
<keyword evidence="6" id="KW-1185">Reference proteome</keyword>
<dbReference type="PANTHER" id="PTHR42756">
    <property type="entry name" value="TRANSCRIPTIONAL REGULATOR, MARR"/>
    <property type="match status" value="1"/>
</dbReference>
<evidence type="ECO:0000313" key="5">
    <source>
        <dbReference type="EMBL" id="GGA23887.1"/>
    </source>
</evidence>
<proteinExistence type="predicted"/>
<dbReference type="PANTHER" id="PTHR42756:SF1">
    <property type="entry name" value="TRANSCRIPTIONAL REPRESSOR OF EMRAB OPERON"/>
    <property type="match status" value="1"/>
</dbReference>
<dbReference type="Proteomes" id="UP000609323">
    <property type="component" value="Unassembled WGS sequence"/>
</dbReference>
<protein>
    <submittedName>
        <fullName evidence="5">MarR family transcriptional regulator</fullName>
    </submittedName>
</protein>
<keyword evidence="1" id="KW-0805">Transcription regulation</keyword>
<dbReference type="InterPro" id="IPR036390">
    <property type="entry name" value="WH_DNA-bd_sf"/>
</dbReference>
<evidence type="ECO:0000256" key="2">
    <source>
        <dbReference type="ARBA" id="ARBA00023125"/>
    </source>
</evidence>
<comment type="caution">
    <text evidence="5">The sequence shown here is derived from an EMBL/GenBank/DDBJ whole genome shotgun (WGS) entry which is preliminary data.</text>
</comment>
<dbReference type="PROSITE" id="PS50995">
    <property type="entry name" value="HTH_MARR_2"/>
    <property type="match status" value="1"/>
</dbReference>
<evidence type="ECO:0000313" key="6">
    <source>
        <dbReference type="Proteomes" id="UP000609323"/>
    </source>
</evidence>
<dbReference type="InterPro" id="IPR000835">
    <property type="entry name" value="HTH_MarR-typ"/>
</dbReference>
<dbReference type="EMBL" id="BMHF01000001">
    <property type="protein sequence ID" value="GGA23887.1"/>
    <property type="molecule type" value="Genomic_DNA"/>
</dbReference>
<name>A0ABQ1FNC7_9BACL</name>
<evidence type="ECO:0000259" key="4">
    <source>
        <dbReference type="PROSITE" id="PS50995"/>
    </source>
</evidence>
<reference evidence="6" key="1">
    <citation type="journal article" date="2019" name="Int. J. Syst. Evol. Microbiol.">
        <title>The Global Catalogue of Microorganisms (GCM) 10K type strain sequencing project: providing services to taxonomists for standard genome sequencing and annotation.</title>
        <authorList>
            <consortium name="The Broad Institute Genomics Platform"/>
            <consortium name="The Broad Institute Genome Sequencing Center for Infectious Disease"/>
            <person name="Wu L."/>
            <person name="Ma J."/>
        </authorList>
    </citation>
    <scope>NUCLEOTIDE SEQUENCE [LARGE SCALE GENOMIC DNA]</scope>
    <source>
        <strain evidence="6">CGMCC 1.15044</strain>
    </source>
</reference>
<dbReference type="SUPFAM" id="SSF46785">
    <property type="entry name" value="Winged helix' DNA-binding domain"/>
    <property type="match status" value="1"/>
</dbReference>
<dbReference type="SMART" id="SM00347">
    <property type="entry name" value="HTH_MARR"/>
    <property type="match status" value="1"/>
</dbReference>
<dbReference type="InterPro" id="IPR036388">
    <property type="entry name" value="WH-like_DNA-bd_sf"/>
</dbReference>
<sequence>MSFTAMEKESRRELAKVKAVKEMDTLNLEGSIVYTEEFAKLWSKLSKDYQSHMENELSPSLTESQLTVLELLGNQPKMKPSDMIPFLATTPAAVTMLLDRMEKGGLISRERDENDRRIVWVSITEKGKEQAEHGREVRTEFLSQMLDRISTHNQQLLLFLLGKITA</sequence>
<organism evidence="5 6">
    <name type="scientific">Paenibacillus physcomitrellae</name>
    <dbReference type="NCBI Taxonomy" id="1619311"/>
    <lineage>
        <taxon>Bacteria</taxon>
        <taxon>Bacillati</taxon>
        <taxon>Bacillota</taxon>
        <taxon>Bacilli</taxon>
        <taxon>Bacillales</taxon>
        <taxon>Paenibacillaceae</taxon>
        <taxon>Paenibacillus</taxon>
    </lineage>
</organism>
<accession>A0ABQ1FNC7</accession>
<feature type="domain" description="HTH marR-type" evidence="4">
    <location>
        <begin position="35"/>
        <end position="166"/>
    </location>
</feature>
<keyword evidence="2" id="KW-0238">DNA-binding</keyword>
<gene>
    <name evidence="5" type="ORF">GCM10010917_05820</name>
</gene>
<keyword evidence="3" id="KW-0804">Transcription</keyword>
<dbReference type="PRINTS" id="PR00598">
    <property type="entry name" value="HTHMARR"/>
</dbReference>
<dbReference type="Pfam" id="PF01047">
    <property type="entry name" value="MarR"/>
    <property type="match status" value="1"/>
</dbReference>
<dbReference type="Gene3D" id="1.10.10.10">
    <property type="entry name" value="Winged helix-like DNA-binding domain superfamily/Winged helix DNA-binding domain"/>
    <property type="match status" value="1"/>
</dbReference>